<evidence type="ECO:0008006" key="3">
    <source>
        <dbReference type="Google" id="ProtNLM"/>
    </source>
</evidence>
<feature type="region of interest" description="Disordered" evidence="1">
    <location>
        <begin position="76"/>
        <end position="136"/>
    </location>
</feature>
<dbReference type="SUPFAM" id="SSF56399">
    <property type="entry name" value="ADP-ribosylation"/>
    <property type="match status" value="1"/>
</dbReference>
<accession>A0A7S1A1X7</accession>
<dbReference type="AlphaFoldDB" id="A0A7S1A1X7"/>
<name>A0A7S1A1X7_NOCSC</name>
<dbReference type="EMBL" id="HBFQ01020363">
    <property type="protein sequence ID" value="CAD8839884.1"/>
    <property type="molecule type" value="Transcribed_RNA"/>
</dbReference>
<gene>
    <name evidence="2" type="ORF">NSCI0253_LOCUS14232</name>
</gene>
<protein>
    <recommendedName>
        <fullName evidence="3">PARP catalytic domain-containing protein</fullName>
    </recommendedName>
</protein>
<evidence type="ECO:0000313" key="2">
    <source>
        <dbReference type="EMBL" id="CAD8839884.1"/>
    </source>
</evidence>
<evidence type="ECO:0000256" key="1">
    <source>
        <dbReference type="SAM" id="MobiDB-lite"/>
    </source>
</evidence>
<feature type="compositionally biased region" description="Basic and acidic residues" evidence="1">
    <location>
        <begin position="84"/>
        <end position="104"/>
    </location>
</feature>
<sequence>MSTSFASRPPVLEEVAEEVLRHWKGDKQAAAATLLDMGLRLPPLTVADEPLANAVLQHCGDRKAAAAQLSEMGLRLPEPEDVGSVEKTEGVAEDRPQKRQRQSEIEGPEIEGPTQIPGLKESPVASATHVQGGGGTERALMQDSATRHVSRSHSAAETICEAKASGHNPSQTPTMGPYMFMSACVGHCVGSGALQAASCVPGAPAPVCTAASATALASRMRRFYSEGGSDRAKISIVYHWTGRRNFRSIDERNLQVPGAASKVQHATDEGYYGKGIYTSPEFSTYQGYGDDSRAFVCLALPGRQFPALFPDHLGAPLEPGYDSHISGDDKDGPRGTQWVFFSADQLLSLFLVDEKGVAAATAAASAVASYLRSNLLSAPNDALPLPVIAASGSKANGGGSKQKKNNTMGNLLPSRPRACAKCGGVWDGCSSCSAPVTANPWTMTGGVGASSPIPRKRRGSAKASGAATGPGYFFGF</sequence>
<feature type="region of interest" description="Disordered" evidence="1">
    <location>
        <begin position="447"/>
        <end position="466"/>
    </location>
</feature>
<dbReference type="Gene3D" id="3.90.228.10">
    <property type="match status" value="1"/>
</dbReference>
<organism evidence="2">
    <name type="scientific">Noctiluca scintillans</name>
    <name type="common">Sea sparkle</name>
    <name type="synonym">Red tide dinoflagellate</name>
    <dbReference type="NCBI Taxonomy" id="2966"/>
    <lineage>
        <taxon>Eukaryota</taxon>
        <taxon>Sar</taxon>
        <taxon>Alveolata</taxon>
        <taxon>Dinophyceae</taxon>
        <taxon>Noctilucales</taxon>
        <taxon>Noctilucaceae</taxon>
        <taxon>Noctiluca</taxon>
    </lineage>
</organism>
<proteinExistence type="predicted"/>
<reference evidence="2" key="1">
    <citation type="submission" date="2021-01" db="EMBL/GenBank/DDBJ databases">
        <authorList>
            <person name="Corre E."/>
            <person name="Pelletier E."/>
            <person name="Niang G."/>
            <person name="Scheremetjew M."/>
            <person name="Finn R."/>
            <person name="Kale V."/>
            <person name="Holt S."/>
            <person name="Cochrane G."/>
            <person name="Meng A."/>
            <person name="Brown T."/>
            <person name="Cohen L."/>
        </authorList>
    </citation>
    <scope>NUCLEOTIDE SEQUENCE</scope>
</reference>